<evidence type="ECO:0000313" key="13">
    <source>
        <dbReference type="EMBL" id="GAV08060.1"/>
    </source>
</evidence>
<dbReference type="CDD" id="cd00086">
    <property type="entry name" value="homeodomain"/>
    <property type="match status" value="1"/>
</dbReference>
<protein>
    <recommendedName>
        <fullName evidence="12">Homeobox domain-containing protein</fullName>
    </recommendedName>
</protein>
<evidence type="ECO:0000256" key="9">
    <source>
        <dbReference type="PROSITE-ProRule" id="PRU00108"/>
    </source>
</evidence>
<evidence type="ECO:0000259" key="12">
    <source>
        <dbReference type="PROSITE" id="PS50071"/>
    </source>
</evidence>
<evidence type="ECO:0000256" key="11">
    <source>
        <dbReference type="SAM" id="MobiDB-lite"/>
    </source>
</evidence>
<dbReference type="OrthoDB" id="6159439at2759"/>
<feature type="compositionally biased region" description="Polar residues" evidence="11">
    <location>
        <begin position="136"/>
        <end position="154"/>
    </location>
</feature>
<dbReference type="SMART" id="SM00389">
    <property type="entry name" value="HOX"/>
    <property type="match status" value="1"/>
</dbReference>
<accession>A0A1D1W3I4</accession>
<dbReference type="PANTHER" id="PTHR46110">
    <property type="entry name" value="HOMEOBOX PROTEIN HMX"/>
    <property type="match status" value="1"/>
</dbReference>
<dbReference type="PROSITE" id="PS00027">
    <property type="entry name" value="HOMEOBOX_1"/>
    <property type="match status" value="1"/>
</dbReference>
<keyword evidence="4 9" id="KW-0238">DNA-binding</keyword>
<comment type="subcellular location">
    <subcellularLocation>
        <location evidence="1 9 10">Nucleus</location>
    </subcellularLocation>
</comment>
<keyword evidence="6" id="KW-0804">Transcription</keyword>
<keyword evidence="5 9" id="KW-0371">Homeobox</keyword>
<dbReference type="InterPro" id="IPR009057">
    <property type="entry name" value="Homeodomain-like_sf"/>
</dbReference>
<comment type="similarity">
    <text evidence="8">Belongs to the HMX homeobox family.</text>
</comment>
<dbReference type="PANTHER" id="PTHR46110:SF3">
    <property type="entry name" value="HOMEOBOX PROTEIN HMX"/>
    <property type="match status" value="1"/>
</dbReference>
<comment type="caution">
    <text evidence="13">The sequence shown here is derived from an EMBL/GenBank/DDBJ whole genome shotgun (WGS) entry which is preliminary data.</text>
</comment>
<dbReference type="Proteomes" id="UP000186922">
    <property type="component" value="Unassembled WGS sequence"/>
</dbReference>
<name>A0A1D1W3I4_RAMVA</name>
<keyword evidence="2" id="KW-0217">Developmental protein</keyword>
<evidence type="ECO:0000256" key="7">
    <source>
        <dbReference type="ARBA" id="ARBA00023242"/>
    </source>
</evidence>
<evidence type="ECO:0000256" key="3">
    <source>
        <dbReference type="ARBA" id="ARBA00023015"/>
    </source>
</evidence>
<dbReference type="FunFam" id="1.10.10.60:FF:000053">
    <property type="entry name" value="H6 family homeobox 2"/>
    <property type="match status" value="1"/>
</dbReference>
<dbReference type="InterPro" id="IPR001356">
    <property type="entry name" value="HD"/>
</dbReference>
<evidence type="ECO:0000256" key="5">
    <source>
        <dbReference type="ARBA" id="ARBA00023155"/>
    </source>
</evidence>
<keyword evidence="7 9" id="KW-0539">Nucleus</keyword>
<dbReference type="AlphaFoldDB" id="A0A1D1W3I4"/>
<feature type="DNA-binding region" description="Homeobox" evidence="9">
    <location>
        <begin position="210"/>
        <end position="269"/>
    </location>
</feature>
<sequence>MSSKSGSTSSPLPSSPLPNSRNSPLADKKSSPERGGKMKDEGDEERPAKEEEVEEIEEVKPKRKSTFSIQSILARPEPRRPVIERTFPYPHMFQPNLSAFFPQKLVPGHSFFPMWPGHLMNHSEYPENLSTKPTFGVITSRTSPLKPETFSNDSLKLPSKPTAEVPRISPAEPSRGSKSPSLISDDRDDGLDDRDCKSPASLTGSASQRRKKTRTVFSRSQVFQLESMFDNKRYLSSAERAALAASLNLSEQQIKIWFQNRRNKWKRQLCSDLDTSSLTASQLQAAAGRFASSSAQHGSTLGPNFPMSLYSFPPGMMGSNEPGSNIFCPSSLHPLYMTGHLPFSRS</sequence>
<evidence type="ECO:0000256" key="1">
    <source>
        <dbReference type="ARBA" id="ARBA00004123"/>
    </source>
</evidence>
<feature type="domain" description="Homeobox" evidence="12">
    <location>
        <begin position="208"/>
        <end position="268"/>
    </location>
</feature>
<organism evidence="13 14">
    <name type="scientific">Ramazzottius varieornatus</name>
    <name type="common">Water bear</name>
    <name type="synonym">Tardigrade</name>
    <dbReference type="NCBI Taxonomy" id="947166"/>
    <lineage>
        <taxon>Eukaryota</taxon>
        <taxon>Metazoa</taxon>
        <taxon>Ecdysozoa</taxon>
        <taxon>Tardigrada</taxon>
        <taxon>Eutardigrada</taxon>
        <taxon>Parachela</taxon>
        <taxon>Hypsibioidea</taxon>
        <taxon>Ramazzottiidae</taxon>
        <taxon>Ramazzottius</taxon>
    </lineage>
</organism>
<evidence type="ECO:0000256" key="2">
    <source>
        <dbReference type="ARBA" id="ARBA00022473"/>
    </source>
</evidence>
<feature type="compositionally biased region" description="Low complexity" evidence="11">
    <location>
        <begin position="1"/>
        <end position="25"/>
    </location>
</feature>
<proteinExistence type="inferred from homology"/>
<dbReference type="InterPro" id="IPR017970">
    <property type="entry name" value="Homeobox_CS"/>
</dbReference>
<dbReference type="STRING" id="947166.A0A1D1W3I4"/>
<dbReference type="InterPro" id="IPR020479">
    <property type="entry name" value="HD_metazoa"/>
</dbReference>
<dbReference type="Pfam" id="PF00046">
    <property type="entry name" value="Homeodomain"/>
    <property type="match status" value="1"/>
</dbReference>
<feature type="region of interest" description="Disordered" evidence="11">
    <location>
        <begin position="1"/>
        <end position="72"/>
    </location>
</feature>
<keyword evidence="3" id="KW-0805">Transcription regulation</keyword>
<feature type="region of interest" description="Disordered" evidence="11">
    <location>
        <begin position="136"/>
        <end position="213"/>
    </location>
</feature>
<dbReference type="PRINTS" id="PR00024">
    <property type="entry name" value="HOMEOBOX"/>
</dbReference>
<dbReference type="EMBL" id="BDGG01000016">
    <property type="protein sequence ID" value="GAV08060.1"/>
    <property type="molecule type" value="Genomic_DNA"/>
</dbReference>
<dbReference type="InterPro" id="IPR051300">
    <property type="entry name" value="HMX_Homeobox_TF"/>
</dbReference>
<dbReference type="Gene3D" id="1.10.10.60">
    <property type="entry name" value="Homeodomain-like"/>
    <property type="match status" value="1"/>
</dbReference>
<reference evidence="13 14" key="1">
    <citation type="journal article" date="2016" name="Nat. Commun.">
        <title>Extremotolerant tardigrade genome and improved radiotolerance of human cultured cells by tardigrade-unique protein.</title>
        <authorList>
            <person name="Hashimoto T."/>
            <person name="Horikawa D.D."/>
            <person name="Saito Y."/>
            <person name="Kuwahara H."/>
            <person name="Kozuka-Hata H."/>
            <person name="Shin-I T."/>
            <person name="Minakuchi Y."/>
            <person name="Ohishi K."/>
            <person name="Motoyama A."/>
            <person name="Aizu T."/>
            <person name="Enomoto A."/>
            <person name="Kondo K."/>
            <person name="Tanaka S."/>
            <person name="Hara Y."/>
            <person name="Koshikawa S."/>
            <person name="Sagara H."/>
            <person name="Miura T."/>
            <person name="Yokobori S."/>
            <person name="Miyagawa K."/>
            <person name="Suzuki Y."/>
            <person name="Kubo T."/>
            <person name="Oyama M."/>
            <person name="Kohara Y."/>
            <person name="Fujiyama A."/>
            <person name="Arakawa K."/>
            <person name="Katayama T."/>
            <person name="Toyoda A."/>
            <person name="Kunieda T."/>
        </authorList>
    </citation>
    <scope>NUCLEOTIDE SEQUENCE [LARGE SCALE GENOMIC DNA]</scope>
    <source>
        <strain evidence="13 14">YOKOZUNA-1</strain>
    </source>
</reference>
<dbReference type="PROSITE" id="PS50071">
    <property type="entry name" value="HOMEOBOX_2"/>
    <property type="match status" value="1"/>
</dbReference>
<evidence type="ECO:0000256" key="10">
    <source>
        <dbReference type="RuleBase" id="RU000682"/>
    </source>
</evidence>
<evidence type="ECO:0000313" key="14">
    <source>
        <dbReference type="Proteomes" id="UP000186922"/>
    </source>
</evidence>
<dbReference type="GO" id="GO:0005634">
    <property type="term" value="C:nucleus"/>
    <property type="evidence" value="ECO:0007669"/>
    <property type="project" value="UniProtKB-SubCell"/>
</dbReference>
<feature type="compositionally biased region" description="Basic and acidic residues" evidence="11">
    <location>
        <begin position="26"/>
        <end position="50"/>
    </location>
</feature>
<gene>
    <name evidence="13" type="primary">RvY_17810-1</name>
    <name evidence="13" type="synonym">RvY_17810.1</name>
    <name evidence="13" type="ORF">RvY_17810</name>
</gene>
<dbReference type="GO" id="GO:0000981">
    <property type="term" value="F:DNA-binding transcription factor activity, RNA polymerase II-specific"/>
    <property type="evidence" value="ECO:0007669"/>
    <property type="project" value="InterPro"/>
</dbReference>
<dbReference type="SUPFAM" id="SSF46689">
    <property type="entry name" value="Homeodomain-like"/>
    <property type="match status" value="1"/>
</dbReference>
<evidence type="ECO:0000256" key="4">
    <source>
        <dbReference type="ARBA" id="ARBA00023125"/>
    </source>
</evidence>
<evidence type="ECO:0000256" key="6">
    <source>
        <dbReference type="ARBA" id="ARBA00023163"/>
    </source>
</evidence>
<evidence type="ECO:0000256" key="8">
    <source>
        <dbReference type="ARBA" id="ARBA00038165"/>
    </source>
</evidence>
<dbReference type="GO" id="GO:0000977">
    <property type="term" value="F:RNA polymerase II transcription regulatory region sequence-specific DNA binding"/>
    <property type="evidence" value="ECO:0007669"/>
    <property type="project" value="TreeGrafter"/>
</dbReference>
<keyword evidence="14" id="KW-1185">Reference proteome</keyword>